<accession>A0A1I1IGD6</accession>
<dbReference type="PANTHER" id="PTHR43333:SF1">
    <property type="entry name" value="D-ISOMER SPECIFIC 2-HYDROXYACID DEHYDROGENASE NAD-BINDING DOMAIN-CONTAINING PROTEIN"/>
    <property type="match status" value="1"/>
</dbReference>
<dbReference type="InterPro" id="IPR006139">
    <property type="entry name" value="D-isomer_2_OHA_DH_cat_dom"/>
</dbReference>
<dbReference type="PANTHER" id="PTHR43333">
    <property type="entry name" value="2-HACID_DH_C DOMAIN-CONTAINING PROTEIN"/>
    <property type="match status" value="1"/>
</dbReference>
<keyword evidence="2 4" id="KW-0560">Oxidoreductase</keyword>
<name>A0A1I1IGD6_9LACT</name>
<dbReference type="GO" id="GO:0051287">
    <property type="term" value="F:NAD binding"/>
    <property type="evidence" value="ECO:0007669"/>
    <property type="project" value="InterPro"/>
</dbReference>
<sequence>MSDKLLSYIKLTDEQCSQVKQIAPSYEIIESLSEADDFTEVKAIYGWDKDEMTQLLKGPQNELEWVQLLSAGVDYVDLERLNELDVTLTNASGIHGKGITESIFGMILSYTRKIGYSLIKQRQRKWDPAQELFELSGKTMLIVGSGAIGTQTGKVAQAFGMKTIGVNRSGQPVDYMDELVTQNKLDDALPEADFVINILPLTDETENLFDLSKFRVMKSSAVFVNVGRGQTVVTNDLLKALDEQWIQYAALDVVHEEPLPEDHPVYKREDVLLTPHIAGGLEDYAASVFPIFMENLQAFAKGEAPSKNVVDYEAGY</sequence>
<evidence type="ECO:0000256" key="4">
    <source>
        <dbReference type="RuleBase" id="RU003719"/>
    </source>
</evidence>
<organism evidence="7 8">
    <name type="scientific">Alkalibacterium subtropicum</name>
    <dbReference type="NCBI Taxonomy" id="753702"/>
    <lineage>
        <taxon>Bacteria</taxon>
        <taxon>Bacillati</taxon>
        <taxon>Bacillota</taxon>
        <taxon>Bacilli</taxon>
        <taxon>Lactobacillales</taxon>
        <taxon>Carnobacteriaceae</taxon>
        <taxon>Alkalibacterium</taxon>
    </lineage>
</organism>
<keyword evidence="3" id="KW-0520">NAD</keyword>
<dbReference type="RefSeq" id="WP_091529867.1">
    <property type="nucleotide sequence ID" value="NZ_FOLT01000005.1"/>
</dbReference>
<evidence type="ECO:0000256" key="1">
    <source>
        <dbReference type="ARBA" id="ARBA00005854"/>
    </source>
</evidence>
<dbReference type="OrthoDB" id="9805416at2"/>
<dbReference type="AlphaFoldDB" id="A0A1I1IGD6"/>
<keyword evidence="8" id="KW-1185">Reference proteome</keyword>
<proteinExistence type="inferred from homology"/>
<evidence type="ECO:0000259" key="6">
    <source>
        <dbReference type="Pfam" id="PF02826"/>
    </source>
</evidence>
<protein>
    <submittedName>
        <fullName evidence="7">Phosphoglycerate dehydrogenase</fullName>
    </submittedName>
</protein>
<dbReference type="SUPFAM" id="SSF52283">
    <property type="entry name" value="Formate/glycerate dehydrogenase catalytic domain-like"/>
    <property type="match status" value="1"/>
</dbReference>
<evidence type="ECO:0000256" key="3">
    <source>
        <dbReference type="ARBA" id="ARBA00023027"/>
    </source>
</evidence>
<dbReference type="STRING" id="753702.SAMN04488102_105101"/>
<evidence type="ECO:0000256" key="2">
    <source>
        <dbReference type="ARBA" id="ARBA00023002"/>
    </source>
</evidence>
<dbReference type="Proteomes" id="UP000199612">
    <property type="component" value="Unassembled WGS sequence"/>
</dbReference>
<dbReference type="FunFam" id="3.40.50.720:FF:000363">
    <property type="entry name" value="D-isomer specific 2-hydroxyacid dehydrogenase"/>
    <property type="match status" value="1"/>
</dbReference>
<dbReference type="GO" id="GO:0016616">
    <property type="term" value="F:oxidoreductase activity, acting on the CH-OH group of donors, NAD or NADP as acceptor"/>
    <property type="evidence" value="ECO:0007669"/>
    <property type="project" value="InterPro"/>
</dbReference>
<gene>
    <name evidence="7" type="ORF">SAMN04488102_105101</name>
</gene>
<evidence type="ECO:0000313" key="7">
    <source>
        <dbReference type="EMBL" id="SFC35255.1"/>
    </source>
</evidence>
<dbReference type="InterPro" id="IPR006140">
    <property type="entry name" value="D-isomer_DH_NAD-bd"/>
</dbReference>
<dbReference type="Pfam" id="PF02826">
    <property type="entry name" value="2-Hacid_dh_C"/>
    <property type="match status" value="1"/>
</dbReference>
<reference evidence="8" key="1">
    <citation type="submission" date="2016-10" db="EMBL/GenBank/DDBJ databases">
        <authorList>
            <person name="Varghese N."/>
            <person name="Submissions S."/>
        </authorList>
    </citation>
    <scope>NUCLEOTIDE SEQUENCE [LARGE SCALE GENOMIC DNA]</scope>
    <source>
        <strain evidence="8">DSM 23664</strain>
    </source>
</reference>
<dbReference type="Pfam" id="PF00389">
    <property type="entry name" value="2-Hacid_dh"/>
    <property type="match status" value="1"/>
</dbReference>
<dbReference type="Gene3D" id="3.40.50.720">
    <property type="entry name" value="NAD(P)-binding Rossmann-like Domain"/>
    <property type="match status" value="2"/>
</dbReference>
<feature type="domain" description="D-isomer specific 2-hydroxyacid dehydrogenase NAD-binding" evidence="6">
    <location>
        <begin position="104"/>
        <end position="278"/>
    </location>
</feature>
<feature type="domain" description="D-isomer specific 2-hydroxyacid dehydrogenase catalytic" evidence="5">
    <location>
        <begin position="35"/>
        <end position="309"/>
    </location>
</feature>
<dbReference type="SUPFAM" id="SSF51735">
    <property type="entry name" value="NAD(P)-binding Rossmann-fold domains"/>
    <property type="match status" value="1"/>
</dbReference>
<evidence type="ECO:0000259" key="5">
    <source>
        <dbReference type="Pfam" id="PF00389"/>
    </source>
</evidence>
<dbReference type="EMBL" id="FOLT01000005">
    <property type="protein sequence ID" value="SFC35255.1"/>
    <property type="molecule type" value="Genomic_DNA"/>
</dbReference>
<evidence type="ECO:0000313" key="8">
    <source>
        <dbReference type="Proteomes" id="UP000199612"/>
    </source>
</evidence>
<comment type="similarity">
    <text evidence="1 4">Belongs to the D-isomer specific 2-hydroxyacid dehydrogenase family.</text>
</comment>
<dbReference type="InterPro" id="IPR036291">
    <property type="entry name" value="NAD(P)-bd_dom_sf"/>
</dbReference>